<keyword evidence="7" id="KW-0539">Nucleus</keyword>
<feature type="compositionally biased region" description="Polar residues" evidence="8">
    <location>
        <begin position="250"/>
        <end position="262"/>
    </location>
</feature>
<dbReference type="GO" id="GO:0000978">
    <property type="term" value="F:RNA polymerase II cis-regulatory region sequence-specific DNA binding"/>
    <property type="evidence" value="ECO:0000318"/>
    <property type="project" value="GO_Central"/>
</dbReference>
<evidence type="ECO:0000256" key="6">
    <source>
        <dbReference type="ARBA" id="ARBA00023163"/>
    </source>
</evidence>
<dbReference type="GO" id="GO:0005634">
    <property type="term" value="C:nucleus"/>
    <property type="evidence" value="ECO:0000318"/>
    <property type="project" value="GO_Central"/>
</dbReference>
<feature type="compositionally biased region" description="Low complexity" evidence="8">
    <location>
        <begin position="58"/>
        <end position="71"/>
    </location>
</feature>
<accession>G3S5R3</accession>
<keyword evidence="2" id="KW-0217">Developmental protein</keyword>
<dbReference type="FunFam" id="4.10.280.10:FF:000047">
    <property type="entry name" value="mesoderm posterior protein 1"/>
    <property type="match status" value="1"/>
</dbReference>
<dbReference type="GO" id="GO:0000981">
    <property type="term" value="F:DNA-binding transcription factor activity, RNA polymerase II-specific"/>
    <property type="evidence" value="ECO:0000318"/>
    <property type="project" value="GO_Central"/>
</dbReference>
<dbReference type="SUPFAM" id="SSF47459">
    <property type="entry name" value="HLH, helix-loop-helix DNA-binding domain"/>
    <property type="match status" value="1"/>
</dbReference>
<dbReference type="Gene3D" id="4.10.280.10">
    <property type="entry name" value="Helix-loop-helix DNA-binding domain"/>
    <property type="match status" value="1"/>
</dbReference>
<dbReference type="InterPro" id="IPR036638">
    <property type="entry name" value="HLH_DNA-bd_sf"/>
</dbReference>
<keyword evidence="6" id="KW-0804">Transcription</keyword>
<dbReference type="InterPro" id="IPR040259">
    <property type="entry name" value="Mesogenin/MesP"/>
</dbReference>
<dbReference type="eggNOG" id="KOG4029">
    <property type="taxonomic scope" value="Eukaryota"/>
</dbReference>
<reference evidence="11" key="1">
    <citation type="submission" date="2011-05" db="EMBL/GenBank/DDBJ databases">
        <title>Insights into the evolution of the great apes provided by the gorilla genome.</title>
        <authorList>
            <person name="Scally A."/>
        </authorList>
    </citation>
    <scope>NUCLEOTIDE SEQUENCE [LARGE SCALE GENOMIC DNA]</scope>
</reference>
<dbReference type="KEGG" id="ggo:101148655"/>
<feature type="compositionally biased region" description="Low complexity" evidence="8">
    <location>
        <begin position="32"/>
        <end position="48"/>
    </location>
</feature>
<feature type="domain" description="BHLH" evidence="9">
    <location>
        <begin position="81"/>
        <end position="135"/>
    </location>
</feature>
<keyword evidence="5" id="KW-0238">DNA-binding</keyword>
<evidence type="ECO:0000256" key="2">
    <source>
        <dbReference type="ARBA" id="ARBA00022473"/>
    </source>
</evidence>
<reference evidence="10" key="4">
    <citation type="submission" date="2025-09" db="UniProtKB">
        <authorList>
            <consortium name="Ensembl"/>
        </authorList>
    </citation>
    <scope>IDENTIFICATION</scope>
</reference>
<feature type="region of interest" description="Disordered" evidence="8">
    <location>
        <begin position="152"/>
        <end position="200"/>
    </location>
</feature>
<name>G3S5R3_GORGO</name>
<dbReference type="GO" id="GO:0001707">
    <property type="term" value="P:mesoderm formation"/>
    <property type="evidence" value="ECO:0000318"/>
    <property type="project" value="GO_Central"/>
</dbReference>
<evidence type="ECO:0000259" key="9">
    <source>
        <dbReference type="PROSITE" id="PS50888"/>
    </source>
</evidence>
<dbReference type="GO" id="GO:0046983">
    <property type="term" value="F:protein dimerization activity"/>
    <property type="evidence" value="ECO:0007669"/>
    <property type="project" value="InterPro"/>
</dbReference>
<evidence type="ECO:0000313" key="10">
    <source>
        <dbReference type="Ensembl" id="ENSGGOP00000023419.1"/>
    </source>
</evidence>
<dbReference type="GO" id="GO:0032525">
    <property type="term" value="P:somite rostral/caudal axis specification"/>
    <property type="evidence" value="ECO:0000318"/>
    <property type="project" value="GO_Central"/>
</dbReference>
<dbReference type="RefSeq" id="XP_018866045.3">
    <property type="nucleotide sequence ID" value="XM_019010500.4"/>
</dbReference>
<feature type="compositionally biased region" description="Gly residues" evidence="8">
    <location>
        <begin position="180"/>
        <end position="196"/>
    </location>
</feature>
<dbReference type="OMA" id="GWAGHSD"/>
<dbReference type="GO" id="GO:0006357">
    <property type="term" value="P:regulation of transcription by RNA polymerase II"/>
    <property type="evidence" value="ECO:0000318"/>
    <property type="project" value="GO_Central"/>
</dbReference>
<dbReference type="CDD" id="cd18938">
    <property type="entry name" value="bHLH_TS_Mesp"/>
    <property type="match status" value="1"/>
</dbReference>
<protein>
    <submittedName>
        <fullName evidence="10">Mesoderm posterior bHLH transcription factor 2</fullName>
    </submittedName>
</protein>
<gene>
    <name evidence="10" type="primary">MESP2</name>
</gene>
<dbReference type="GO" id="GO:0003007">
    <property type="term" value="P:heart morphogenesis"/>
    <property type="evidence" value="ECO:0000318"/>
    <property type="project" value="GO_Central"/>
</dbReference>
<dbReference type="Pfam" id="PF00010">
    <property type="entry name" value="HLH"/>
    <property type="match status" value="1"/>
</dbReference>
<keyword evidence="11" id="KW-1185">Reference proteome</keyword>
<dbReference type="GeneID" id="101148655"/>
<dbReference type="PANTHER" id="PTHR20937:SF17">
    <property type="entry name" value="MESODERM POSTERIOR PROTEIN 2"/>
    <property type="match status" value="1"/>
</dbReference>
<organism evidence="10 11">
    <name type="scientific">Gorilla gorilla gorilla</name>
    <name type="common">Western lowland gorilla</name>
    <dbReference type="NCBI Taxonomy" id="9595"/>
    <lineage>
        <taxon>Eukaryota</taxon>
        <taxon>Metazoa</taxon>
        <taxon>Chordata</taxon>
        <taxon>Craniata</taxon>
        <taxon>Vertebrata</taxon>
        <taxon>Euteleostomi</taxon>
        <taxon>Mammalia</taxon>
        <taxon>Eutheria</taxon>
        <taxon>Euarchontoglires</taxon>
        <taxon>Primates</taxon>
        <taxon>Haplorrhini</taxon>
        <taxon>Catarrhini</taxon>
        <taxon>Hominidae</taxon>
        <taxon>Gorilla</taxon>
    </lineage>
</organism>
<evidence type="ECO:0000256" key="4">
    <source>
        <dbReference type="ARBA" id="ARBA00023015"/>
    </source>
</evidence>
<dbReference type="HOGENOM" id="CLU_064749_0_0_1"/>
<dbReference type="EMBL" id="CABD030097803">
    <property type="status" value="NOT_ANNOTATED_CDS"/>
    <property type="molecule type" value="Genomic_DNA"/>
</dbReference>
<evidence type="ECO:0000256" key="5">
    <source>
        <dbReference type="ARBA" id="ARBA00023125"/>
    </source>
</evidence>
<comment type="subcellular location">
    <subcellularLocation>
        <location evidence="1">Nucleus</location>
    </subcellularLocation>
</comment>
<dbReference type="GO" id="GO:0007219">
    <property type="term" value="P:Notch signaling pathway"/>
    <property type="evidence" value="ECO:0007669"/>
    <property type="project" value="UniProtKB-KW"/>
</dbReference>
<dbReference type="Ensembl" id="ENSGGOT00000022469.2">
    <property type="protein sequence ID" value="ENSGGOP00000023419.1"/>
    <property type="gene ID" value="ENSGGOG00000005683.3"/>
</dbReference>
<dbReference type="Bgee" id="ENSGGOG00000005683">
    <property type="expression patterns" value="Expressed in frontal cortex and 4 other cell types or tissues"/>
</dbReference>
<dbReference type="CTD" id="145873"/>
<feature type="region of interest" description="Disordered" evidence="8">
    <location>
        <begin position="28"/>
        <end position="92"/>
    </location>
</feature>
<dbReference type="FunCoup" id="G3S5R3">
    <property type="interactions" value="465"/>
</dbReference>
<dbReference type="EMBL" id="CABD030097802">
    <property type="status" value="NOT_ANNOTATED_CDS"/>
    <property type="molecule type" value="Genomic_DNA"/>
</dbReference>
<evidence type="ECO:0000313" key="11">
    <source>
        <dbReference type="Proteomes" id="UP000001519"/>
    </source>
</evidence>
<sequence length="389" mass="41131">MAQSPPPQSLLGHDHYIFAQGWGWAGHWDSTSPASSSDSSGSCPCDGARGLPQPAPPSCSSRAAEAAATTPRRARTGPAGGQRQSASEREKLRMRTLARALHELRRFLPPSLAPAGQSLTKIETLRLAIRYIGHLSAVLGLSEESLQCRRRQRGDAGSPWGCPLCPDRGPAEAQTQAEGQGQGQGQGQGRGQGQGQGRRPRLVSAVLAEASWGSPSACPGAQAAPERLGRGVHDTDPWATPPYCPKIQSPPYSSQGTTSDASLWTPPQGCPWTQSSPEPRNPPVPWTTAPATLELAAVYQGLSVSPEPCLSLGAPSLLPHPSCQRLQPQTPWGCWSHSAEVVPNSEDQGPGATFQLSEASPAQSSGLRFSGCPELWQEDLEGARLGIFY</sequence>
<evidence type="ECO:0000256" key="8">
    <source>
        <dbReference type="SAM" id="MobiDB-lite"/>
    </source>
</evidence>
<keyword evidence="4" id="KW-0805">Transcription regulation</keyword>
<dbReference type="Proteomes" id="UP000001519">
    <property type="component" value="Chromosome 15"/>
</dbReference>
<evidence type="ECO:0000256" key="1">
    <source>
        <dbReference type="ARBA" id="ARBA00004123"/>
    </source>
</evidence>
<feature type="region of interest" description="Disordered" evidence="8">
    <location>
        <begin position="245"/>
        <end position="284"/>
    </location>
</feature>
<evidence type="ECO:0000256" key="7">
    <source>
        <dbReference type="ARBA" id="ARBA00023242"/>
    </source>
</evidence>
<dbReference type="STRING" id="9593.ENSGGOP00000023419"/>
<dbReference type="AlphaFoldDB" id="G3S5R3"/>
<keyword evidence="3" id="KW-0914">Notch signaling pathway</keyword>
<reference evidence="10" key="3">
    <citation type="submission" date="2025-08" db="UniProtKB">
        <authorList>
            <consortium name="Ensembl"/>
        </authorList>
    </citation>
    <scope>IDENTIFICATION</scope>
</reference>
<dbReference type="InParanoid" id="G3S5R3"/>
<dbReference type="PROSITE" id="PS50888">
    <property type="entry name" value="BHLH"/>
    <property type="match status" value="1"/>
</dbReference>
<dbReference type="GeneTree" id="ENSGT00530000063712"/>
<reference evidence="10 11" key="2">
    <citation type="journal article" date="2012" name="Nature">
        <title>Insights into hominid evolution from the gorilla genome sequence.</title>
        <authorList>
            <person name="Scally A."/>
            <person name="Dutheil J.Y."/>
            <person name="Hillier L.W."/>
            <person name="Jordan G.E."/>
            <person name="Goodhead I."/>
            <person name="Herrero J."/>
            <person name="Hobolth A."/>
            <person name="Lappalainen T."/>
            <person name="Mailund T."/>
            <person name="Marques-Bonet T."/>
            <person name="McCarthy S."/>
            <person name="Montgomery S.H."/>
            <person name="Schwalie P.C."/>
            <person name="Tang Y.A."/>
            <person name="Ward M.C."/>
            <person name="Xue Y."/>
            <person name="Yngvadottir B."/>
            <person name="Alkan C."/>
            <person name="Andersen L.N."/>
            <person name="Ayub Q."/>
            <person name="Ball E.V."/>
            <person name="Beal K."/>
            <person name="Bradley B.J."/>
            <person name="Chen Y."/>
            <person name="Clee C.M."/>
            <person name="Fitzgerald S."/>
            <person name="Graves T.A."/>
            <person name="Gu Y."/>
            <person name="Heath P."/>
            <person name="Heger A."/>
            <person name="Karakoc E."/>
            <person name="Kolb-Kokocinski A."/>
            <person name="Laird G.K."/>
            <person name="Lunter G."/>
            <person name="Meader S."/>
            <person name="Mort M."/>
            <person name="Mullikin J.C."/>
            <person name="Munch K."/>
            <person name="O'Connor T.D."/>
            <person name="Phillips A.D."/>
            <person name="Prado-Martinez J."/>
            <person name="Rogers A.S."/>
            <person name="Sajjadian S."/>
            <person name="Schmidt D."/>
            <person name="Shaw K."/>
            <person name="Simpson J.T."/>
            <person name="Stenson P.D."/>
            <person name="Turner D.J."/>
            <person name="Vigilant L."/>
            <person name="Vilella A.J."/>
            <person name="Whitener W."/>
            <person name="Zhu B."/>
            <person name="Cooper D.N."/>
            <person name="de Jong P."/>
            <person name="Dermitzakis E.T."/>
            <person name="Eichler E.E."/>
            <person name="Flicek P."/>
            <person name="Goldman N."/>
            <person name="Mundy N.I."/>
            <person name="Ning Z."/>
            <person name="Odom D.T."/>
            <person name="Ponting C.P."/>
            <person name="Quail M.A."/>
            <person name="Ryder O.A."/>
            <person name="Searle S.M."/>
            <person name="Warren W.C."/>
            <person name="Wilson R.K."/>
            <person name="Schierup M.H."/>
            <person name="Rogers J."/>
            <person name="Tyler-Smith C."/>
            <person name="Durbin R."/>
        </authorList>
    </citation>
    <scope>NUCLEOTIDE SEQUENCE [LARGE SCALE GENOMIC DNA]</scope>
</reference>
<proteinExistence type="predicted"/>
<dbReference type="InterPro" id="IPR011598">
    <property type="entry name" value="bHLH_dom"/>
</dbReference>
<dbReference type="PANTHER" id="PTHR20937">
    <property type="entry name" value="IP14615P"/>
    <property type="match status" value="1"/>
</dbReference>
<dbReference type="SMART" id="SM00353">
    <property type="entry name" value="HLH"/>
    <property type="match status" value="1"/>
</dbReference>
<evidence type="ECO:0000256" key="3">
    <source>
        <dbReference type="ARBA" id="ARBA00022976"/>
    </source>
</evidence>